<proteinExistence type="predicted"/>
<dbReference type="PANTHER" id="PTHR23026">
    <property type="entry name" value="NADPH NITROREDUCTASE"/>
    <property type="match status" value="1"/>
</dbReference>
<sequence length="214" mass="23805">MTCYPDISTYLNWRYAVRQFSDKKVSQQCLDQLLTMTGLSASSYGLQPYKIIVIENPALKKKLVAHSCGKEKVSTNSHLLIFAADMSDIRTMIQHYFSVFSHVSTIPAPKMKAMEENMRDALTAMTTEQQFHWASQQVNIALGTFLVSAASLGVDSCPVGGIDTKAYDDVLKLGEQHLKTVLACPIGYRHRNDQSADAVKVRKLLSELVLNITS</sequence>
<organism evidence="3 4">
    <name type="scientific">Pseudoalteromonas aurantia 208</name>
    <dbReference type="NCBI Taxonomy" id="1314867"/>
    <lineage>
        <taxon>Bacteria</taxon>
        <taxon>Pseudomonadati</taxon>
        <taxon>Pseudomonadota</taxon>
        <taxon>Gammaproteobacteria</taxon>
        <taxon>Alteromonadales</taxon>
        <taxon>Pseudoalteromonadaceae</taxon>
        <taxon>Pseudoalteromonas</taxon>
    </lineage>
</organism>
<feature type="domain" description="Nitroreductase" evidence="2">
    <location>
        <begin position="12"/>
        <end position="188"/>
    </location>
</feature>
<protein>
    <submittedName>
        <fullName evidence="3">Nitroreductase / dihydropteridine reductase</fullName>
    </submittedName>
</protein>
<dbReference type="PANTHER" id="PTHR23026:SF125">
    <property type="entry name" value="OXYGEN-INSENSITIVE NAD(P)H NITROREDUCTASE"/>
    <property type="match status" value="1"/>
</dbReference>
<accession>A0ABR9EJD5</accession>
<dbReference type="SUPFAM" id="SSF55469">
    <property type="entry name" value="FMN-dependent nitroreductase-like"/>
    <property type="match status" value="1"/>
</dbReference>
<gene>
    <name evidence="3" type="primary">nfnB</name>
    <name evidence="3" type="ORF">PAUR_b1299</name>
</gene>
<dbReference type="Pfam" id="PF00881">
    <property type="entry name" value="Nitroreductase"/>
    <property type="match status" value="1"/>
</dbReference>
<keyword evidence="1" id="KW-0520">NAD</keyword>
<dbReference type="InterPro" id="IPR050627">
    <property type="entry name" value="Nitroreductase/BluB"/>
</dbReference>
<name>A0ABR9EJD5_9GAMM</name>
<evidence type="ECO:0000256" key="1">
    <source>
        <dbReference type="ARBA" id="ARBA00023027"/>
    </source>
</evidence>
<dbReference type="InterPro" id="IPR000415">
    <property type="entry name" value="Nitroreductase-like"/>
</dbReference>
<reference evidence="3 4" key="1">
    <citation type="submission" date="2015-03" db="EMBL/GenBank/DDBJ databases">
        <title>Genome sequence of Pseudoalteromonas aurantia.</title>
        <authorList>
            <person name="Xie B.-B."/>
            <person name="Rong J.-C."/>
            <person name="Qin Q.-L."/>
            <person name="Zhang Y.-Z."/>
        </authorList>
    </citation>
    <scope>NUCLEOTIDE SEQUENCE [LARGE SCALE GENOMIC DNA]</scope>
    <source>
        <strain evidence="3 4">208</strain>
    </source>
</reference>
<keyword evidence="4" id="KW-1185">Reference proteome</keyword>
<dbReference type="Proteomes" id="UP000615755">
    <property type="component" value="Unassembled WGS sequence"/>
</dbReference>
<evidence type="ECO:0000313" key="4">
    <source>
        <dbReference type="Proteomes" id="UP000615755"/>
    </source>
</evidence>
<evidence type="ECO:0000259" key="2">
    <source>
        <dbReference type="Pfam" id="PF00881"/>
    </source>
</evidence>
<comment type="caution">
    <text evidence="3">The sequence shown here is derived from an EMBL/GenBank/DDBJ whole genome shotgun (WGS) entry which is preliminary data.</text>
</comment>
<dbReference type="RefSeq" id="WP_192510113.1">
    <property type="nucleotide sequence ID" value="NZ_AQGV01000015.1"/>
</dbReference>
<dbReference type="InterPro" id="IPR029479">
    <property type="entry name" value="Nitroreductase"/>
</dbReference>
<dbReference type="Gene3D" id="3.40.109.10">
    <property type="entry name" value="NADH Oxidase"/>
    <property type="match status" value="1"/>
</dbReference>
<evidence type="ECO:0000313" key="3">
    <source>
        <dbReference type="EMBL" id="MBE0371115.1"/>
    </source>
</evidence>
<dbReference type="EMBL" id="AQGV01000015">
    <property type="protein sequence ID" value="MBE0371115.1"/>
    <property type="molecule type" value="Genomic_DNA"/>
</dbReference>